<evidence type="ECO:0000256" key="1">
    <source>
        <dbReference type="SAM" id="MobiDB-lite"/>
    </source>
</evidence>
<sequence length="144" mass="16255">MESPTSFSVSTAPPPHSPTAYRRLETLTTRTEKKKKWGPDLNHLNNTQSKVKYISVPVDSQLVGTSVQPRYIRTGWRMCKQLWQMADELREPKTVSPSRRSHASQHPQSAKRADPVAFASLLQDESLGSIKLLTREDLKITMPG</sequence>
<feature type="region of interest" description="Disordered" evidence="1">
    <location>
        <begin position="90"/>
        <end position="115"/>
    </location>
</feature>
<dbReference type="Proteomes" id="UP000838756">
    <property type="component" value="Unassembled WGS sequence"/>
</dbReference>
<reference evidence="2" key="1">
    <citation type="submission" date="2022-03" db="EMBL/GenBank/DDBJ databases">
        <authorList>
            <person name="Lindestad O."/>
        </authorList>
    </citation>
    <scope>NUCLEOTIDE SEQUENCE</scope>
</reference>
<evidence type="ECO:0000313" key="2">
    <source>
        <dbReference type="EMBL" id="CAH2227238.1"/>
    </source>
</evidence>
<protein>
    <submittedName>
        <fullName evidence="2">Jg22439 protein</fullName>
    </submittedName>
</protein>
<feature type="compositionally biased region" description="Polar residues" evidence="1">
    <location>
        <begin position="1"/>
        <end position="11"/>
    </location>
</feature>
<gene>
    <name evidence="2" type="primary">jg22439</name>
    <name evidence="2" type="ORF">PAEG_LOCUS7767</name>
</gene>
<comment type="caution">
    <text evidence="2">The sequence shown here is derived from an EMBL/GenBank/DDBJ whole genome shotgun (WGS) entry which is preliminary data.</text>
</comment>
<dbReference type="AlphaFoldDB" id="A0A8S4QYB0"/>
<accession>A0A8S4QYB0</accession>
<feature type="region of interest" description="Disordered" evidence="1">
    <location>
        <begin position="1"/>
        <end position="43"/>
    </location>
</feature>
<proteinExistence type="predicted"/>
<name>A0A8S4QYB0_9NEOP</name>
<keyword evidence="3" id="KW-1185">Reference proteome</keyword>
<dbReference type="EMBL" id="CAKXAJ010022674">
    <property type="protein sequence ID" value="CAH2227238.1"/>
    <property type="molecule type" value="Genomic_DNA"/>
</dbReference>
<organism evidence="2 3">
    <name type="scientific">Pararge aegeria aegeria</name>
    <dbReference type="NCBI Taxonomy" id="348720"/>
    <lineage>
        <taxon>Eukaryota</taxon>
        <taxon>Metazoa</taxon>
        <taxon>Ecdysozoa</taxon>
        <taxon>Arthropoda</taxon>
        <taxon>Hexapoda</taxon>
        <taxon>Insecta</taxon>
        <taxon>Pterygota</taxon>
        <taxon>Neoptera</taxon>
        <taxon>Endopterygota</taxon>
        <taxon>Lepidoptera</taxon>
        <taxon>Glossata</taxon>
        <taxon>Ditrysia</taxon>
        <taxon>Papilionoidea</taxon>
        <taxon>Nymphalidae</taxon>
        <taxon>Satyrinae</taxon>
        <taxon>Satyrini</taxon>
        <taxon>Parargina</taxon>
        <taxon>Pararge</taxon>
    </lineage>
</organism>
<evidence type="ECO:0000313" key="3">
    <source>
        <dbReference type="Proteomes" id="UP000838756"/>
    </source>
</evidence>